<dbReference type="PANTHER" id="PTHR21261:SF15">
    <property type="entry name" value="BEATEN PATH IIIA, ISOFORM D-RELATED"/>
    <property type="match status" value="1"/>
</dbReference>
<evidence type="ECO:0000313" key="3">
    <source>
        <dbReference type="Proteomes" id="UP000325440"/>
    </source>
</evidence>
<proteinExistence type="predicted"/>
<feature type="domain" description="Ig-like" evidence="1">
    <location>
        <begin position="8"/>
        <end position="83"/>
    </location>
</feature>
<dbReference type="AlphaFoldDB" id="A0A5E4M6E2"/>
<protein>
    <submittedName>
        <fullName evidence="2">Immunoglobulin-like domain,Immunoglobulin-like fold</fullName>
    </submittedName>
</protein>
<dbReference type="Gene3D" id="2.60.40.10">
    <property type="entry name" value="Immunoglobulins"/>
    <property type="match status" value="1"/>
</dbReference>
<dbReference type="EMBL" id="CABPRJ010000060">
    <property type="protein sequence ID" value="VVC27097.1"/>
    <property type="molecule type" value="Genomic_DNA"/>
</dbReference>
<organism evidence="2 3">
    <name type="scientific">Cinara cedri</name>
    <dbReference type="NCBI Taxonomy" id="506608"/>
    <lineage>
        <taxon>Eukaryota</taxon>
        <taxon>Metazoa</taxon>
        <taxon>Ecdysozoa</taxon>
        <taxon>Arthropoda</taxon>
        <taxon>Hexapoda</taxon>
        <taxon>Insecta</taxon>
        <taxon>Pterygota</taxon>
        <taxon>Neoptera</taxon>
        <taxon>Paraneoptera</taxon>
        <taxon>Hemiptera</taxon>
        <taxon>Sternorrhyncha</taxon>
        <taxon>Aphidomorpha</taxon>
        <taxon>Aphidoidea</taxon>
        <taxon>Aphididae</taxon>
        <taxon>Lachninae</taxon>
        <taxon>Cinara</taxon>
    </lineage>
</organism>
<sequence length="241" mass="27559">MEHDKLYSVKWYKDDNEFYRFVPENQPANQFFHQPGIVLDFSHCNRGKIILSNVTLQTSGEYRCEVSTDGPKFEIVSKSANMTVLTYPEENPLIEGVLNRYAIGDLVSGNCTSSLSNPQPLMKWYVNGIQATNNQVLNYPVLISPEGPLYSKAVGIQFKIEKNHFQEPEQELDLICEASLIQGQLKWRKMIVIQLIQQSYTENMFLEDYNNNINTTKPGKQVPTIIALLVVSFTHIIVHKT</sequence>
<dbReference type="InterPro" id="IPR007110">
    <property type="entry name" value="Ig-like_dom"/>
</dbReference>
<evidence type="ECO:0000259" key="1">
    <source>
        <dbReference type="PROSITE" id="PS50835"/>
    </source>
</evidence>
<dbReference type="PANTHER" id="PTHR21261">
    <property type="entry name" value="BEAT PROTEIN"/>
    <property type="match status" value="1"/>
</dbReference>
<name>A0A5E4M6E2_9HEMI</name>
<dbReference type="PROSITE" id="PS50835">
    <property type="entry name" value="IG_LIKE"/>
    <property type="match status" value="1"/>
</dbReference>
<dbReference type="InterPro" id="IPR036179">
    <property type="entry name" value="Ig-like_dom_sf"/>
</dbReference>
<reference evidence="2 3" key="1">
    <citation type="submission" date="2019-08" db="EMBL/GenBank/DDBJ databases">
        <authorList>
            <person name="Alioto T."/>
            <person name="Alioto T."/>
            <person name="Gomez Garrido J."/>
        </authorList>
    </citation>
    <scope>NUCLEOTIDE SEQUENCE [LARGE SCALE GENOMIC DNA]</scope>
</reference>
<dbReference type="Proteomes" id="UP000325440">
    <property type="component" value="Unassembled WGS sequence"/>
</dbReference>
<dbReference type="InterPro" id="IPR013783">
    <property type="entry name" value="Ig-like_fold"/>
</dbReference>
<accession>A0A5E4M6E2</accession>
<keyword evidence="3" id="KW-1185">Reference proteome</keyword>
<dbReference type="OrthoDB" id="10015491at2759"/>
<gene>
    <name evidence="2" type="ORF">CINCED_3A015115</name>
</gene>
<evidence type="ECO:0000313" key="2">
    <source>
        <dbReference type="EMBL" id="VVC27097.1"/>
    </source>
</evidence>
<dbReference type="SUPFAM" id="SSF48726">
    <property type="entry name" value="Immunoglobulin"/>
    <property type="match status" value="1"/>
</dbReference>